<dbReference type="OrthoDB" id="5193006at2"/>
<dbReference type="AlphaFoldDB" id="A0A1H3QV23"/>
<name>A0A1H3QV23_9ACTN</name>
<dbReference type="EMBL" id="FNOT01000026">
    <property type="protein sequence ID" value="SDZ16848.1"/>
    <property type="molecule type" value="Genomic_DNA"/>
</dbReference>
<keyword evidence="2" id="KW-1185">Reference proteome</keyword>
<accession>A0A1H3QV23</accession>
<reference evidence="2" key="1">
    <citation type="submission" date="2016-10" db="EMBL/GenBank/DDBJ databases">
        <authorList>
            <person name="Varghese N."/>
            <person name="Submissions S."/>
        </authorList>
    </citation>
    <scope>NUCLEOTIDE SEQUENCE [LARGE SCALE GENOMIC DNA]</scope>
    <source>
        <strain evidence="2">DSM 45422</strain>
    </source>
</reference>
<dbReference type="Proteomes" id="UP000198921">
    <property type="component" value="Unassembled WGS sequence"/>
</dbReference>
<evidence type="ECO:0000313" key="1">
    <source>
        <dbReference type="EMBL" id="SDZ16848.1"/>
    </source>
</evidence>
<dbReference type="RefSeq" id="WP_091162030.1">
    <property type="nucleotide sequence ID" value="NZ_FNOT01000026.1"/>
</dbReference>
<protein>
    <submittedName>
        <fullName evidence="1">Uncharacterized protein</fullName>
    </submittedName>
</protein>
<sequence length="82" mass="8660">MPGHRTLGQQQGTPGSAAAGGWVRRLVHGLALLDSWYPAGGHPGSPQAAWRLLRAEWTSSGDLTERQAAVLVTLDETTAWGA</sequence>
<gene>
    <name evidence="1" type="ORF">SAMN05660209_04894</name>
</gene>
<dbReference type="STRING" id="1137993.SAMN05660209_04894"/>
<proteinExistence type="predicted"/>
<evidence type="ECO:0000313" key="2">
    <source>
        <dbReference type="Proteomes" id="UP000198921"/>
    </source>
</evidence>
<organism evidence="1 2">
    <name type="scientific">Geodermatophilus africanus</name>
    <dbReference type="NCBI Taxonomy" id="1137993"/>
    <lineage>
        <taxon>Bacteria</taxon>
        <taxon>Bacillati</taxon>
        <taxon>Actinomycetota</taxon>
        <taxon>Actinomycetes</taxon>
        <taxon>Geodermatophilales</taxon>
        <taxon>Geodermatophilaceae</taxon>
        <taxon>Geodermatophilus</taxon>
    </lineage>
</organism>